<dbReference type="Gene3D" id="3.30.565.10">
    <property type="entry name" value="Histidine kinase-like ATPase, C-terminal domain"/>
    <property type="match status" value="1"/>
</dbReference>
<dbReference type="STRING" id="744872.Spica_1092"/>
<gene>
    <name evidence="2" type="ordered locus">Spica_1092</name>
</gene>
<dbReference type="SUPFAM" id="SSF55874">
    <property type="entry name" value="ATPase domain of HSP90 chaperone/DNA topoisomerase II/histidine kinase"/>
    <property type="match status" value="1"/>
</dbReference>
<feature type="domain" description="Histidine kinase/HSP90-like ATPase" evidence="1">
    <location>
        <begin position="36"/>
        <end position="105"/>
    </location>
</feature>
<proteinExistence type="predicted"/>
<evidence type="ECO:0000313" key="2">
    <source>
        <dbReference type="EMBL" id="AEJ19239.1"/>
    </source>
</evidence>
<protein>
    <submittedName>
        <fullName evidence="2">ATP-binding region ATPase domain protein</fullName>
    </submittedName>
</protein>
<dbReference type="InterPro" id="IPR003594">
    <property type="entry name" value="HATPase_dom"/>
</dbReference>
<keyword evidence="3" id="KW-1185">Reference proteome</keyword>
<keyword evidence="2" id="KW-0547">Nucleotide-binding</keyword>
<accession>F8EZ08</accession>
<dbReference type="Pfam" id="PF13581">
    <property type="entry name" value="HATPase_c_2"/>
    <property type="match status" value="1"/>
</dbReference>
<dbReference type="AlphaFoldDB" id="F8EZ08"/>
<dbReference type="OrthoDB" id="360115at2"/>
<reference evidence="3" key="1">
    <citation type="journal article" date="2013" name="Stand. Genomic Sci.">
        <title>Genome sequence of the thermophilic fresh-water bacterium Spirochaeta caldaria type strain (H1(T)), reclassification of Spirochaeta caldaria, Spirochaeta stenostrepta, and Spirochaeta zuelzerae in the genus Treponema as Treponema caldaria comb. nov., Treponema stenostrepta comb. nov., and Treponema zuelzerae comb. nov., and emendation of the genus Treponema.</title>
        <authorList>
            <person name="Abt B."/>
            <person name="Goker M."/>
            <person name="Scheuner C."/>
            <person name="Han C."/>
            <person name="Lu M."/>
            <person name="Misra M."/>
            <person name="Lapidus A."/>
            <person name="Nolan M."/>
            <person name="Lucas S."/>
            <person name="Hammon N."/>
            <person name="Deshpande S."/>
            <person name="Cheng J.F."/>
            <person name="Tapia R."/>
            <person name="Goodwin L.A."/>
            <person name="Pitluck S."/>
            <person name="Liolios K."/>
            <person name="Pagani I."/>
            <person name="Ivanova N."/>
            <person name="Mavromatis K."/>
            <person name="Mikhailova N."/>
            <person name="Huntemann M."/>
            <person name="Pati A."/>
            <person name="Chen A."/>
            <person name="Palaniappan K."/>
            <person name="Land M."/>
            <person name="Hauser L."/>
            <person name="Jeffries C.D."/>
            <person name="Rohde M."/>
            <person name="Spring S."/>
            <person name="Gronow S."/>
            <person name="Detter J.C."/>
            <person name="Bristow J."/>
            <person name="Eisen J.A."/>
            <person name="Markowitz V."/>
            <person name="Hugenholtz P."/>
            <person name="Kyrpides N.C."/>
            <person name="Woyke T."/>
            <person name="Klenk H.P."/>
        </authorList>
    </citation>
    <scope>NUCLEOTIDE SEQUENCE</scope>
    <source>
        <strain evidence="3">ATCC 51460 / DSM 7334 / H1</strain>
    </source>
</reference>
<evidence type="ECO:0000259" key="1">
    <source>
        <dbReference type="Pfam" id="PF13581"/>
    </source>
</evidence>
<dbReference type="InterPro" id="IPR036890">
    <property type="entry name" value="HATPase_C_sf"/>
</dbReference>
<dbReference type="KEGG" id="scd:Spica_1092"/>
<dbReference type="GO" id="GO:0005524">
    <property type="term" value="F:ATP binding"/>
    <property type="evidence" value="ECO:0007669"/>
    <property type="project" value="UniProtKB-KW"/>
</dbReference>
<dbReference type="EMBL" id="CP002868">
    <property type="protein sequence ID" value="AEJ19239.1"/>
    <property type="molecule type" value="Genomic_DNA"/>
</dbReference>
<name>F8EZ08_GRAC1</name>
<organism evidence="2 3">
    <name type="scientific">Gracilinema caldarium (strain ATCC 51460 / DSM 7334 / H1)</name>
    <name type="common">Treponema caldarium</name>
    <dbReference type="NCBI Taxonomy" id="744872"/>
    <lineage>
        <taxon>Bacteria</taxon>
        <taxon>Pseudomonadati</taxon>
        <taxon>Spirochaetota</taxon>
        <taxon>Spirochaetia</taxon>
        <taxon>Spirochaetales</taxon>
        <taxon>Breznakiellaceae</taxon>
        <taxon>Gracilinema</taxon>
    </lineage>
</organism>
<keyword evidence="2" id="KW-0067">ATP-binding</keyword>
<dbReference type="Proteomes" id="UP000000503">
    <property type="component" value="Chromosome"/>
</dbReference>
<dbReference type="eggNOG" id="COG2172">
    <property type="taxonomic scope" value="Bacteria"/>
</dbReference>
<sequence>MEQILELKSDGSSPLFDKTNMLYKEFPSDFRQIRYFTLLIVQSAPPEIKELNLLEQQISEIIKNAVKHGNHSDISKKVRVWYYFSPEEARLIVEDEGEGFKDLEKWNEFNRKRLECLHAQNFDELGNYVSFRTEKSDDHDGGNALFAALEYWNGGFIYNDKRNGVAMKKTFPKRRHGISKEE</sequence>
<dbReference type="RefSeq" id="WP_013968550.1">
    <property type="nucleotide sequence ID" value="NC_015732.1"/>
</dbReference>
<evidence type="ECO:0000313" key="3">
    <source>
        <dbReference type="Proteomes" id="UP000000503"/>
    </source>
</evidence>
<dbReference type="HOGENOM" id="CLU_1453807_0_0_12"/>